<dbReference type="Pfam" id="PF00106">
    <property type="entry name" value="adh_short"/>
    <property type="match status" value="1"/>
</dbReference>
<dbReference type="InterPro" id="IPR002347">
    <property type="entry name" value="SDR_fam"/>
</dbReference>
<dbReference type="GO" id="GO:0016491">
    <property type="term" value="F:oxidoreductase activity"/>
    <property type="evidence" value="ECO:0007669"/>
    <property type="project" value="UniProtKB-KW"/>
</dbReference>
<dbReference type="PANTHER" id="PTHR43157:SF31">
    <property type="entry name" value="PHOSPHATIDYLINOSITOL-GLYCAN BIOSYNTHESIS CLASS F PROTEIN"/>
    <property type="match status" value="1"/>
</dbReference>
<sequence>MNTKRWTADRIPDQTGRTFIVTGANSGLGYATARELAGRGAHVIMAVRDEAKGRQAVKEIEAGAGRPVSLELRRVDLADLDSVREFAEALRADGVGVDVLVNNAGIMMPPRSLSPQGHESQFAANHLGHFALTGLLLDVIAAGRDPRVVTVSSTMHRLGRIHYDDLTGARSYSPVAFYAQSKFANVLFALELDRRLRAAGSPVRSLLAHPGYSDTNLQTAGRTGLMKSIMSLGNRLYAQHADVGALCQLYAATDPGALGGQYIGPDGWFENRGHPKVVQPVRAATDPADARRLWELSEKLTGVHYGLPEAA</sequence>
<proteinExistence type="predicted"/>
<dbReference type="PRINTS" id="PR00081">
    <property type="entry name" value="GDHRDH"/>
</dbReference>
<keyword evidence="3" id="KW-1185">Reference proteome</keyword>
<dbReference type="Gene3D" id="3.40.50.720">
    <property type="entry name" value="NAD(P)-binding Rossmann-like Domain"/>
    <property type="match status" value="1"/>
</dbReference>
<dbReference type="NCBIfam" id="NF004846">
    <property type="entry name" value="PRK06197.1"/>
    <property type="match status" value="1"/>
</dbReference>
<dbReference type="AlphaFoldDB" id="A0A8J3S3G0"/>
<dbReference type="SUPFAM" id="SSF51735">
    <property type="entry name" value="NAD(P)-binding Rossmann-fold domains"/>
    <property type="match status" value="1"/>
</dbReference>
<gene>
    <name evidence="2" type="ORF">Pro02_45230</name>
</gene>
<reference evidence="2" key="1">
    <citation type="submission" date="2021-01" db="EMBL/GenBank/DDBJ databases">
        <title>Whole genome shotgun sequence of Planobispora rosea NBRC 15558.</title>
        <authorList>
            <person name="Komaki H."/>
            <person name="Tamura T."/>
        </authorList>
    </citation>
    <scope>NUCLEOTIDE SEQUENCE</scope>
    <source>
        <strain evidence="2">NBRC 15558</strain>
    </source>
</reference>
<dbReference type="EMBL" id="BOOI01000042">
    <property type="protein sequence ID" value="GIH86115.1"/>
    <property type="molecule type" value="Genomic_DNA"/>
</dbReference>
<evidence type="ECO:0000313" key="2">
    <source>
        <dbReference type="EMBL" id="GIH86115.1"/>
    </source>
</evidence>
<dbReference type="OrthoDB" id="4577644at2"/>
<dbReference type="RefSeq" id="WP_068921290.1">
    <property type="nucleotide sequence ID" value="NZ_BMQP01000023.1"/>
</dbReference>
<keyword evidence="1" id="KW-0560">Oxidoreductase</keyword>
<dbReference type="CDD" id="cd05327">
    <property type="entry name" value="retinol-DH_like_SDR_c_like"/>
    <property type="match status" value="1"/>
</dbReference>
<protein>
    <submittedName>
        <fullName evidence="2">Putative short-chain dehydrogenase/reductase</fullName>
    </submittedName>
</protein>
<organism evidence="2 3">
    <name type="scientific">Planobispora rosea</name>
    <dbReference type="NCBI Taxonomy" id="35762"/>
    <lineage>
        <taxon>Bacteria</taxon>
        <taxon>Bacillati</taxon>
        <taxon>Actinomycetota</taxon>
        <taxon>Actinomycetes</taxon>
        <taxon>Streptosporangiales</taxon>
        <taxon>Streptosporangiaceae</taxon>
        <taxon>Planobispora</taxon>
    </lineage>
</organism>
<name>A0A8J3S3G0_PLARO</name>
<dbReference type="Proteomes" id="UP000655044">
    <property type="component" value="Unassembled WGS sequence"/>
</dbReference>
<evidence type="ECO:0000256" key="1">
    <source>
        <dbReference type="ARBA" id="ARBA00023002"/>
    </source>
</evidence>
<comment type="caution">
    <text evidence="2">The sequence shown here is derived from an EMBL/GenBank/DDBJ whole genome shotgun (WGS) entry which is preliminary data.</text>
</comment>
<dbReference type="PANTHER" id="PTHR43157">
    <property type="entry name" value="PHOSPHATIDYLINOSITOL-GLYCAN BIOSYNTHESIS CLASS F PROTEIN-RELATED"/>
    <property type="match status" value="1"/>
</dbReference>
<accession>A0A8J3S3G0</accession>
<dbReference type="InterPro" id="IPR036291">
    <property type="entry name" value="NAD(P)-bd_dom_sf"/>
</dbReference>
<evidence type="ECO:0000313" key="3">
    <source>
        <dbReference type="Proteomes" id="UP000655044"/>
    </source>
</evidence>